<sequence length="181" mass="19437">MYKFITLALAAAVSALPAGGSPTDLEKGEFRTFMTVSVDKQVSLNGIRNGTSENLSIVGERISVYPGTQTVSERNTQDPGESISFHVNGEKYGWAVTDVGHAWGNVHPVVARKGYEGDFKFHTSNGEITHDLTATTNSFMACDSNINGVNISVLAWGNPNYDGTLPEGCAFTKVSMSEPKE</sequence>
<dbReference type="OrthoDB" id="3633220at2759"/>
<keyword evidence="1" id="KW-0732">Signal</keyword>
<dbReference type="EMBL" id="FJUY01000025">
    <property type="protein sequence ID" value="CZT25130.1"/>
    <property type="molecule type" value="Genomic_DNA"/>
</dbReference>
<proteinExistence type="predicted"/>
<dbReference type="RefSeq" id="XP_023631853.1">
    <property type="nucleotide sequence ID" value="XM_023776085.1"/>
</dbReference>
<dbReference type="Proteomes" id="UP000225277">
    <property type="component" value="Unassembled WGS sequence"/>
</dbReference>
<gene>
    <name evidence="2" type="ORF">RCC_10859</name>
</gene>
<protein>
    <submittedName>
        <fullName evidence="2">Uncharacterized protein</fullName>
    </submittedName>
</protein>
<feature type="chain" id="PRO_5013736769" evidence="1">
    <location>
        <begin position="16"/>
        <end position="181"/>
    </location>
</feature>
<dbReference type="AlphaFoldDB" id="A0A2D3VDG6"/>
<evidence type="ECO:0000313" key="2">
    <source>
        <dbReference type="EMBL" id="CZT25130.1"/>
    </source>
</evidence>
<feature type="signal peptide" evidence="1">
    <location>
        <begin position="1"/>
        <end position="15"/>
    </location>
</feature>
<organism evidence="2 3">
    <name type="scientific">Ramularia collo-cygni</name>
    <dbReference type="NCBI Taxonomy" id="112498"/>
    <lineage>
        <taxon>Eukaryota</taxon>
        <taxon>Fungi</taxon>
        <taxon>Dikarya</taxon>
        <taxon>Ascomycota</taxon>
        <taxon>Pezizomycotina</taxon>
        <taxon>Dothideomycetes</taxon>
        <taxon>Dothideomycetidae</taxon>
        <taxon>Mycosphaerellales</taxon>
        <taxon>Mycosphaerellaceae</taxon>
        <taxon>Ramularia</taxon>
    </lineage>
</organism>
<accession>A0A2D3VDG6</accession>
<evidence type="ECO:0000256" key="1">
    <source>
        <dbReference type="SAM" id="SignalP"/>
    </source>
</evidence>
<keyword evidence="3" id="KW-1185">Reference proteome</keyword>
<name>A0A2D3VDG6_9PEZI</name>
<reference evidence="2 3" key="1">
    <citation type="submission" date="2016-03" db="EMBL/GenBank/DDBJ databases">
        <authorList>
            <person name="Ploux O."/>
        </authorList>
    </citation>
    <scope>NUCLEOTIDE SEQUENCE [LARGE SCALE GENOMIC DNA]</scope>
    <source>
        <strain evidence="2 3">URUG2</strain>
    </source>
</reference>
<dbReference type="GeneID" id="35605894"/>
<evidence type="ECO:0000313" key="3">
    <source>
        <dbReference type="Proteomes" id="UP000225277"/>
    </source>
</evidence>